<gene>
    <name evidence="2" type="ORF">SAMN04488544_0373</name>
</gene>
<name>A0A1H2LJZ4_9ACTN</name>
<dbReference type="RefSeq" id="WP_091072878.1">
    <property type="nucleotide sequence ID" value="NZ_LT629799.1"/>
</dbReference>
<evidence type="ECO:0000313" key="3">
    <source>
        <dbReference type="Proteomes" id="UP000198825"/>
    </source>
</evidence>
<dbReference type="InterPro" id="IPR041698">
    <property type="entry name" value="Methyltransf_25"/>
</dbReference>
<evidence type="ECO:0000259" key="1">
    <source>
        <dbReference type="Pfam" id="PF13649"/>
    </source>
</evidence>
<reference evidence="3" key="1">
    <citation type="submission" date="2016-10" db="EMBL/GenBank/DDBJ databases">
        <authorList>
            <person name="Varghese N."/>
            <person name="Submissions S."/>
        </authorList>
    </citation>
    <scope>NUCLEOTIDE SEQUENCE [LARGE SCALE GENOMIC DNA]</scope>
    <source>
        <strain evidence="3">DSM 21743</strain>
    </source>
</reference>
<dbReference type="Pfam" id="PF13649">
    <property type="entry name" value="Methyltransf_25"/>
    <property type="match status" value="1"/>
</dbReference>
<protein>
    <submittedName>
        <fullName evidence="2">Nodulation protein S (NodS)</fullName>
    </submittedName>
</protein>
<organism evidence="2 3">
    <name type="scientific">Microlunatus sagamiharensis</name>
    <dbReference type="NCBI Taxonomy" id="546874"/>
    <lineage>
        <taxon>Bacteria</taxon>
        <taxon>Bacillati</taxon>
        <taxon>Actinomycetota</taxon>
        <taxon>Actinomycetes</taxon>
        <taxon>Propionibacteriales</taxon>
        <taxon>Propionibacteriaceae</taxon>
        <taxon>Microlunatus</taxon>
    </lineage>
</organism>
<dbReference type="SUPFAM" id="SSF53335">
    <property type="entry name" value="S-adenosyl-L-methionine-dependent methyltransferases"/>
    <property type="match status" value="1"/>
</dbReference>
<proteinExistence type="predicted"/>
<keyword evidence="3" id="KW-1185">Reference proteome</keyword>
<dbReference type="Proteomes" id="UP000198825">
    <property type="component" value="Chromosome I"/>
</dbReference>
<feature type="domain" description="Methyltransferase" evidence="1">
    <location>
        <begin position="48"/>
        <end position="129"/>
    </location>
</feature>
<dbReference type="AlphaFoldDB" id="A0A1H2LJZ4"/>
<dbReference type="InterPro" id="IPR029063">
    <property type="entry name" value="SAM-dependent_MTases_sf"/>
</dbReference>
<dbReference type="Gene3D" id="3.40.50.150">
    <property type="entry name" value="Vaccinia Virus protein VP39"/>
    <property type="match status" value="1"/>
</dbReference>
<dbReference type="OrthoDB" id="116799at2"/>
<dbReference type="STRING" id="546874.SAMN04488544_0373"/>
<evidence type="ECO:0000313" key="2">
    <source>
        <dbReference type="EMBL" id="SDU81340.1"/>
    </source>
</evidence>
<sequence>MRAGPPDFDAVYRANPDPWEVGTSAYERRKRAVVLACLRRDRYTTAWDPACGTGHLTADLAARCGRVVASDGSAEAARIAAERCAGLAVTVEHRALPEPPADDLRPDLVVLSEVFYYLDDATRAATLELVDALAARTCELVAVHWDGSPDDAWLSGPAGQLEVVSRLAERGWVHRIHHDDDGFLLDTLTRGGA</sequence>
<dbReference type="EMBL" id="LT629799">
    <property type="protein sequence ID" value="SDU81340.1"/>
    <property type="molecule type" value="Genomic_DNA"/>
</dbReference>
<accession>A0A1H2LJZ4</accession>